<dbReference type="Proteomes" id="UP000008212">
    <property type="component" value="Chromosome"/>
</dbReference>
<dbReference type="EMBL" id="AE017226">
    <property type="protein sequence ID" value="AAS12297.1"/>
    <property type="molecule type" value="Genomic_DNA"/>
</dbReference>
<accession>Q73LT0</accession>
<dbReference type="KEGG" id="tde:TDE_1782"/>
<proteinExistence type="predicted"/>
<dbReference type="OrthoDB" id="362045at2"/>
<name>Q73LT0_TREDE</name>
<dbReference type="STRING" id="243275.TDE_1782"/>
<dbReference type="AlphaFoldDB" id="Q73LT0"/>
<organism evidence="1 2">
    <name type="scientific">Treponema denticola (strain ATCC 35405 / DSM 14222 / CIP 103919 / JCM 8153 / KCTC 15104)</name>
    <dbReference type="NCBI Taxonomy" id="243275"/>
    <lineage>
        <taxon>Bacteria</taxon>
        <taxon>Pseudomonadati</taxon>
        <taxon>Spirochaetota</taxon>
        <taxon>Spirochaetia</taxon>
        <taxon>Spirochaetales</taxon>
        <taxon>Treponemataceae</taxon>
        <taxon>Treponema</taxon>
    </lineage>
</organism>
<dbReference type="HOGENOM" id="CLU_3349896_0_0_12"/>
<dbReference type="PaxDb" id="243275-TDE_1782"/>
<keyword evidence="2" id="KW-1185">Reference proteome</keyword>
<sequence>MFCHESCLDGRLRLPFLCNFRANFAAAMRIGKAANAG</sequence>
<reference evidence="1 2" key="1">
    <citation type="journal article" date="2004" name="Proc. Natl. Acad. Sci. U.S.A.">
        <title>Comparison of the genome of the oral pathogen Treponema denticola with other spirochete genomes.</title>
        <authorList>
            <person name="Seshadri R."/>
            <person name="Myers G.S."/>
            <person name="Tettelin H."/>
            <person name="Eisen J.A."/>
            <person name="Heidelberg J.F."/>
            <person name="Dodson R.J."/>
            <person name="Davidsen T.M."/>
            <person name="DeBoy R.T."/>
            <person name="Fouts D.E."/>
            <person name="Haft D.H."/>
            <person name="Selengut J."/>
            <person name="Ren Q."/>
            <person name="Brinkac L.M."/>
            <person name="Madupu R."/>
            <person name="Kolonay J."/>
            <person name="Durkin S.A."/>
            <person name="Daugherty S.C."/>
            <person name="Shetty J."/>
            <person name="Shvartsbeyn A."/>
            <person name="Gebregeorgis E."/>
            <person name="Geer K."/>
            <person name="Tsegaye G."/>
            <person name="Malek J."/>
            <person name="Ayodeji B."/>
            <person name="Shatsman S."/>
            <person name="McLeod M.P."/>
            <person name="Smajs D."/>
            <person name="Howell J.K."/>
            <person name="Pal S."/>
            <person name="Amin A."/>
            <person name="Vashisth P."/>
            <person name="McNeill T.Z."/>
            <person name="Xiang Q."/>
            <person name="Sodergren E."/>
            <person name="Baca E."/>
            <person name="Weinstock G.M."/>
            <person name="Norris S.J."/>
            <person name="Fraser C.M."/>
            <person name="Paulsen I.T."/>
        </authorList>
    </citation>
    <scope>NUCLEOTIDE SEQUENCE [LARGE SCALE GENOMIC DNA]</scope>
    <source>
        <strain evidence="2">ATCC 35405 / DSM 14222 / CIP 103919 / JCM 8153 / KCTC 15104</strain>
    </source>
</reference>
<gene>
    <name evidence="1" type="ordered locus">TDE_1782</name>
</gene>
<protein>
    <submittedName>
        <fullName evidence="1">Uncharacterized protein</fullName>
    </submittedName>
</protein>
<evidence type="ECO:0000313" key="1">
    <source>
        <dbReference type="EMBL" id="AAS12297.1"/>
    </source>
</evidence>
<evidence type="ECO:0000313" key="2">
    <source>
        <dbReference type="Proteomes" id="UP000008212"/>
    </source>
</evidence>